<sequence length="427" mass="48025">MSVEIEYLGHLSSTNAHPQSLIKPQPFTTAFGETKDPILHIAVAQVLPDQSGLHSNNNGGDHGRSAGLEKLERWASGAASRGADVVVFPEYFLSGATRELWRKVREAQRERANDGRVCEEGRGEKAWIQVIISVAQKFDIDIVAGTVVELGTQPHADLLSNHPVGGGAGDKIPHRPPQKAKPDQNKETQDALFNTSYYISRQGKVLHRYTKQNLWHPERETLLHSQQHTHPAQHHGPSTFLIQTKRGTKLRAAMAICWDLAWYSRFHQMLTPPYEEGRPSDLDKEGQVKGPDVIFAPTCWYASDGGTKALLWNGTGEAQMLDTLCLARAVELEALLVMCNVAGPYMTEEKVRQLRQELTKQIQKGEREREMETPLIGLGRSRICAPFLNVVAQVEDQREVMLLQSVDLNLLRHAREMYRMRYDHAQK</sequence>
<evidence type="ECO:0000313" key="5">
    <source>
        <dbReference type="EMBL" id="SYW74948.1"/>
    </source>
</evidence>
<dbReference type="EMBL" id="LT558126">
    <property type="protein sequence ID" value="SAM83311.1"/>
    <property type="molecule type" value="Genomic_DNA"/>
</dbReference>
<dbReference type="SUPFAM" id="SSF56317">
    <property type="entry name" value="Carbon-nitrogen hydrolase"/>
    <property type="match status" value="1"/>
</dbReference>
<evidence type="ECO:0000313" key="4">
    <source>
        <dbReference type="EMBL" id="SAM83311.1"/>
    </source>
</evidence>
<keyword evidence="7" id="KW-1185">Reference proteome</keyword>
<dbReference type="OrthoDB" id="412018at2759"/>
<organism evidence="4 6">
    <name type="scientific">Ustilago bromivora</name>
    <dbReference type="NCBI Taxonomy" id="307758"/>
    <lineage>
        <taxon>Eukaryota</taxon>
        <taxon>Fungi</taxon>
        <taxon>Dikarya</taxon>
        <taxon>Basidiomycota</taxon>
        <taxon>Ustilaginomycotina</taxon>
        <taxon>Ustilaginomycetes</taxon>
        <taxon>Ustilaginales</taxon>
        <taxon>Ustilaginaceae</taxon>
        <taxon>Ustilago</taxon>
    </lineage>
</organism>
<dbReference type="PANTHER" id="PTHR43674:SF16">
    <property type="entry name" value="CARBON-NITROGEN FAMILY, PUTATIVE (AFU_ORTHOLOGUE AFUA_5G02350)-RELATED"/>
    <property type="match status" value="1"/>
</dbReference>
<evidence type="ECO:0000259" key="3">
    <source>
        <dbReference type="PROSITE" id="PS50263"/>
    </source>
</evidence>
<feature type="region of interest" description="Disordered" evidence="2">
    <location>
        <begin position="158"/>
        <end position="187"/>
    </location>
</feature>
<dbReference type="Proteomes" id="UP000179920">
    <property type="component" value="Chromosome X"/>
</dbReference>
<evidence type="ECO:0000313" key="7">
    <source>
        <dbReference type="Proteomes" id="UP000658997"/>
    </source>
</evidence>
<dbReference type="Gene3D" id="3.60.110.10">
    <property type="entry name" value="Carbon-nitrogen hydrolase"/>
    <property type="match status" value="1"/>
</dbReference>
<dbReference type="PANTHER" id="PTHR43674">
    <property type="entry name" value="NITRILASE C965.09-RELATED"/>
    <property type="match status" value="1"/>
</dbReference>
<reference evidence="5" key="3">
    <citation type="submission" date="2018-08" db="EMBL/GenBank/DDBJ databases">
        <authorList>
            <person name="Guldener U."/>
        </authorList>
    </citation>
    <scope>NUCLEOTIDE SEQUENCE</scope>
    <source>
        <strain evidence="5">UB2</strain>
    </source>
</reference>
<evidence type="ECO:0000256" key="2">
    <source>
        <dbReference type="SAM" id="MobiDB-lite"/>
    </source>
</evidence>
<dbReference type="GO" id="GO:0016811">
    <property type="term" value="F:hydrolase activity, acting on carbon-nitrogen (but not peptide) bonds, in linear amides"/>
    <property type="evidence" value="ECO:0007669"/>
    <property type="project" value="TreeGrafter"/>
</dbReference>
<name>A0A1K0H9J2_9BASI</name>
<reference evidence="4" key="1">
    <citation type="submission" date="2016-04" db="EMBL/GenBank/DDBJ databases">
        <authorList>
            <person name="Evans L.H."/>
            <person name="Alamgir A."/>
            <person name="Owens N."/>
            <person name="Weber N.D."/>
            <person name="Virtaneva K."/>
            <person name="Barbian K."/>
            <person name="Babar A."/>
            <person name="Rosenke K."/>
        </authorList>
    </citation>
    <scope>NUCLEOTIDE SEQUENCE</scope>
    <source>
        <strain evidence="4">UB2112</strain>
    </source>
</reference>
<dbReference type="PROSITE" id="PS50263">
    <property type="entry name" value="CN_HYDROLASE"/>
    <property type="match status" value="1"/>
</dbReference>
<proteinExistence type="predicted"/>
<dbReference type="AlphaFoldDB" id="A0A1K0H9J2"/>
<evidence type="ECO:0000313" key="6">
    <source>
        <dbReference type="Proteomes" id="UP000179920"/>
    </source>
</evidence>
<dbReference type="InterPro" id="IPR050345">
    <property type="entry name" value="Aliph_Amidase/BUP"/>
</dbReference>
<keyword evidence="1" id="KW-0378">Hydrolase</keyword>
<gene>
    <name evidence="5" type="ORF">UBRO2_00358</name>
    <name evidence="4" type="ORF">UBRO_05337</name>
</gene>
<reference evidence="6" key="2">
    <citation type="submission" date="2016-04" db="EMBL/GenBank/DDBJ databases">
        <authorList>
            <person name="Guldener U."/>
            <person name="Guldener U."/>
        </authorList>
    </citation>
    <scope>NUCLEOTIDE SEQUENCE [LARGE SCALE GENOMIC DNA]</scope>
    <source>
        <strain evidence="6">UB2112</strain>
    </source>
</reference>
<protein>
    <recommendedName>
        <fullName evidence="3">CN hydrolase domain-containing protein</fullName>
    </recommendedName>
</protein>
<feature type="domain" description="CN hydrolase" evidence="3">
    <location>
        <begin position="39"/>
        <end position="410"/>
    </location>
</feature>
<dbReference type="Pfam" id="PF00795">
    <property type="entry name" value="CN_hydrolase"/>
    <property type="match status" value="1"/>
</dbReference>
<accession>A0A1K0H9J2</accession>
<dbReference type="InterPro" id="IPR036526">
    <property type="entry name" value="C-N_Hydrolase_sf"/>
</dbReference>
<dbReference type="Proteomes" id="UP000658997">
    <property type="component" value="Unassembled WGS sequence"/>
</dbReference>
<dbReference type="CDD" id="cd07197">
    <property type="entry name" value="nitrilase"/>
    <property type="match status" value="1"/>
</dbReference>
<dbReference type="EMBL" id="ULHB01000003">
    <property type="protein sequence ID" value="SYW74948.1"/>
    <property type="molecule type" value="Genomic_DNA"/>
</dbReference>
<evidence type="ECO:0000256" key="1">
    <source>
        <dbReference type="ARBA" id="ARBA00022801"/>
    </source>
</evidence>
<dbReference type="InterPro" id="IPR003010">
    <property type="entry name" value="C-N_Hydrolase"/>
</dbReference>